<dbReference type="EMBL" id="CP000562">
    <property type="protein sequence ID" value="ABN56329.1"/>
    <property type="molecule type" value="Genomic_DNA"/>
</dbReference>
<reference evidence="2 3" key="1">
    <citation type="journal article" date="2009" name="Stand. Genomic Sci.">
        <title>Complete genome sequence of Methanoculleus marisnigri Romesser et al. 1981 type strain JR1.</title>
        <authorList>
            <person name="Anderson I.J."/>
            <person name="Sieprawska-Lupa M."/>
            <person name="Lapidus A."/>
            <person name="Nolan M."/>
            <person name="Copeland A."/>
            <person name="Glavina Del Rio T."/>
            <person name="Tice H."/>
            <person name="Dalin E."/>
            <person name="Barry K."/>
            <person name="Saunders E."/>
            <person name="Han C."/>
            <person name="Brettin T."/>
            <person name="Detter J.C."/>
            <person name="Bruce D."/>
            <person name="Mikhailova N."/>
            <person name="Pitluck S."/>
            <person name="Hauser L."/>
            <person name="Land M."/>
            <person name="Lucas S."/>
            <person name="Richardson P."/>
            <person name="Whitman W.B."/>
            <person name="Kyrpides N.C."/>
        </authorList>
    </citation>
    <scope>NUCLEOTIDE SEQUENCE [LARGE SCALE GENOMIC DNA]</scope>
    <source>
        <strain evidence="3">ATCC 35101 / DSM 1498 / JR1</strain>
    </source>
</reference>
<evidence type="ECO:0000313" key="3">
    <source>
        <dbReference type="Proteomes" id="UP000002146"/>
    </source>
</evidence>
<dbReference type="STRING" id="368407.Memar_0396"/>
<dbReference type="KEGG" id="mem:Memar_0396"/>
<accession>A3CSH9</accession>
<keyword evidence="3" id="KW-1185">Reference proteome</keyword>
<evidence type="ECO:0000313" key="2">
    <source>
        <dbReference type="EMBL" id="ABN56329.1"/>
    </source>
</evidence>
<feature type="region of interest" description="Disordered" evidence="1">
    <location>
        <begin position="31"/>
        <end position="74"/>
    </location>
</feature>
<name>A3CSH9_METMJ</name>
<dbReference type="HOGENOM" id="CLU_2678979_0_0_2"/>
<evidence type="ECO:0000256" key="1">
    <source>
        <dbReference type="SAM" id="MobiDB-lite"/>
    </source>
</evidence>
<sequence>MWNGESPVLLSPRNALAGFLPGQNLYSSGMYVPSRSHSHRNNRPPVRNPGAGGGRWGLAGRRGVPSAMEKSLCG</sequence>
<dbReference type="AlphaFoldDB" id="A3CSH9"/>
<protein>
    <submittedName>
        <fullName evidence="2">Uncharacterized protein</fullName>
    </submittedName>
</protein>
<dbReference type="Proteomes" id="UP000002146">
    <property type="component" value="Chromosome"/>
</dbReference>
<gene>
    <name evidence="2" type="ordered locus">Memar_0396</name>
</gene>
<proteinExistence type="predicted"/>
<organism evidence="2 3">
    <name type="scientific">Methanoculleus marisnigri (strain ATCC 35101 / DSM 1498 / JR1)</name>
    <dbReference type="NCBI Taxonomy" id="368407"/>
    <lineage>
        <taxon>Archaea</taxon>
        <taxon>Methanobacteriati</taxon>
        <taxon>Methanobacteriota</taxon>
        <taxon>Stenosarchaea group</taxon>
        <taxon>Methanomicrobia</taxon>
        <taxon>Methanomicrobiales</taxon>
        <taxon>Methanomicrobiaceae</taxon>
        <taxon>Methanoculleus</taxon>
    </lineage>
</organism>